<dbReference type="RefSeq" id="WP_221271305.1">
    <property type="nucleotide sequence ID" value="NZ_AP024819.1"/>
</dbReference>
<evidence type="ECO:0000313" key="2">
    <source>
        <dbReference type="Proteomes" id="UP000826146"/>
    </source>
</evidence>
<name>A0ABM7SIT8_9HELI</name>
<organism evidence="1 2">
    <name type="scientific">Helicobacter gastrofelis</name>
    <dbReference type="NCBI Taxonomy" id="2849642"/>
    <lineage>
        <taxon>Bacteria</taxon>
        <taxon>Pseudomonadati</taxon>
        <taxon>Campylobacterota</taxon>
        <taxon>Epsilonproteobacteria</taxon>
        <taxon>Campylobacterales</taxon>
        <taxon>Helicobacteraceae</taxon>
        <taxon>Helicobacter</taxon>
    </lineage>
</organism>
<keyword evidence="2" id="KW-1185">Reference proteome</keyword>
<proteinExistence type="predicted"/>
<evidence type="ECO:0000313" key="1">
    <source>
        <dbReference type="EMBL" id="BCZ19521.1"/>
    </source>
</evidence>
<reference evidence="1 2" key="1">
    <citation type="submission" date="2021-07" db="EMBL/GenBank/DDBJ databases">
        <title>Novel Helicobacter sp. Isolated from a cat.</title>
        <authorList>
            <person name="Rimbara E."/>
            <person name="Suzuki M."/>
        </authorList>
    </citation>
    <scope>NUCLEOTIDE SEQUENCE [LARGE SCALE GENOMIC DNA]</scope>
    <source>
        <strain evidence="2">NHP19-012</strain>
    </source>
</reference>
<protein>
    <recommendedName>
        <fullName evidence="3">Restriction endonuclease</fullName>
    </recommendedName>
</protein>
<sequence>MEKIMWHQEQKQTFQGLLQEFVTLIDEAVEEWETKGKTPAPTAPKGACSALQRRINTFLERWGYVCVISPGFGNLANEPAIAFFRQNILGKSFVNSEKATPRKGFYIWFTYFRKKQPKIFDLYIGRSTETLEECRKCAAFLKLFDSEGYLLYGYVNRNLNTLTKEIADYFLNLVAVFNTIPQDDFRVTSRPKIALEEMTNEEVLPLAPPVENMHVAKEHTHAKQQASSTLKIYGRYENYKESDLHSLLTCFAFHKMGLYTKTIYDRRSLKGLKGENEGLHPDMVGVFLDRNMIGVSFERKSFNVNSEALEDVLKSLDKLPIRIVSFELKKEIKLSNCDEYYKQAIGNSSWAHEGYLVTGRIDLNDTKLIDLLELQNSSHGIGVILLNMQDINNSKVLFKAKTKELNDKMCTKLHRINPDFRDFF</sequence>
<dbReference type="EMBL" id="AP024819">
    <property type="protein sequence ID" value="BCZ19521.1"/>
    <property type="molecule type" value="Genomic_DNA"/>
</dbReference>
<gene>
    <name evidence="1" type="ORF">NHP190012_11630</name>
</gene>
<accession>A0ABM7SIT8</accession>
<evidence type="ECO:0008006" key="3">
    <source>
        <dbReference type="Google" id="ProtNLM"/>
    </source>
</evidence>
<dbReference type="Proteomes" id="UP000826146">
    <property type="component" value="Chromosome"/>
</dbReference>